<protein>
    <recommendedName>
        <fullName evidence="7">Oxidoreductase</fullName>
    </recommendedName>
</protein>
<sequence length="352" mass="39623">MKLGIIGCGRITEKHCQTIDQLKELTVVALSDLSSERMNLIRSHLKNTSNLILMHKKYEEMLSNQNIDLVLIATSSGFHAEIAEKALKAGKHVLVEKPLTLSLKETSDLTELAKKRGCYLFVCYQLRFLTSMLKIKEVLKQGLLGEIIYGVGTIEINRSKDYYEQAAWRGTWKHDGGMLINQGIHMVDLLTWFMGDLESVQGEIKRVHEYKETEDVAIGILKFKNGSTGVIEANSIALPNNRGYSLKLFAEKGTVVIRGQKLDEVERFIINGHEEVPIEGLDHDGLEQVRMYKACLDCIAGRKSEFVADGEESIRALETIFALYRSALNQEVVQLPLEDFQTGEMSAWEGSK</sequence>
<gene>
    <name evidence="4" type="ORF">AJ85_16635</name>
    <name evidence="3" type="ORF">BALCAV_0210870</name>
</gene>
<dbReference type="Pfam" id="PF22725">
    <property type="entry name" value="GFO_IDH_MocA_C3"/>
    <property type="match status" value="1"/>
</dbReference>
<evidence type="ECO:0008006" key="7">
    <source>
        <dbReference type="Google" id="ProtNLM"/>
    </source>
</evidence>
<dbReference type="OrthoDB" id="9815825at2"/>
<reference evidence="4 6" key="2">
    <citation type="submission" date="2014-01" db="EMBL/GenBank/DDBJ databases">
        <title>Draft genome sequencing of Bacillus alcalophilus CGMCC 1.3604.</title>
        <authorList>
            <person name="Yang J."/>
            <person name="Diao L."/>
            <person name="Yang S."/>
        </authorList>
    </citation>
    <scope>NUCLEOTIDE SEQUENCE [LARGE SCALE GENOMIC DNA]</scope>
    <source>
        <strain evidence="4 6">CGMCC 1.3604</strain>
    </source>
</reference>
<evidence type="ECO:0000313" key="6">
    <source>
        <dbReference type="Proteomes" id="UP000297014"/>
    </source>
</evidence>
<feature type="domain" description="Gfo/Idh/MocA-like oxidoreductase N-terminal" evidence="1">
    <location>
        <begin position="2"/>
        <end position="122"/>
    </location>
</feature>
<dbReference type="SUPFAM" id="SSF55347">
    <property type="entry name" value="Glyceraldehyde-3-phosphate dehydrogenase-like, C-terminal domain"/>
    <property type="match status" value="1"/>
</dbReference>
<dbReference type="Gene3D" id="3.40.50.720">
    <property type="entry name" value="NAD(P)-binding Rossmann-like Domain"/>
    <property type="match status" value="1"/>
</dbReference>
<name>A0A094XEX6_ALKAL</name>
<evidence type="ECO:0000259" key="2">
    <source>
        <dbReference type="Pfam" id="PF22725"/>
    </source>
</evidence>
<dbReference type="GO" id="GO:0000166">
    <property type="term" value="F:nucleotide binding"/>
    <property type="evidence" value="ECO:0007669"/>
    <property type="project" value="InterPro"/>
</dbReference>
<comment type="caution">
    <text evidence="3">The sequence shown here is derived from an EMBL/GenBank/DDBJ whole genome shotgun (WGS) entry which is preliminary data.</text>
</comment>
<evidence type="ECO:0000313" key="3">
    <source>
        <dbReference type="EMBL" id="KGA97305.1"/>
    </source>
</evidence>
<dbReference type="Proteomes" id="UP000002754">
    <property type="component" value="Unassembled WGS sequence"/>
</dbReference>
<dbReference type="AlphaFoldDB" id="A0A094XEX6"/>
<evidence type="ECO:0000259" key="1">
    <source>
        <dbReference type="Pfam" id="PF01408"/>
    </source>
</evidence>
<organism evidence="3 5">
    <name type="scientific">Alkalihalobacillus alcalophilus ATCC 27647 = CGMCC 1.3604</name>
    <dbReference type="NCBI Taxonomy" id="1218173"/>
    <lineage>
        <taxon>Bacteria</taxon>
        <taxon>Bacillati</taxon>
        <taxon>Bacillota</taxon>
        <taxon>Bacilli</taxon>
        <taxon>Bacillales</taxon>
        <taxon>Bacillaceae</taxon>
        <taxon>Alkalihalobacillus</taxon>
    </lineage>
</organism>
<dbReference type="InterPro" id="IPR000683">
    <property type="entry name" value="Gfo/Idh/MocA-like_OxRdtase_N"/>
</dbReference>
<keyword evidence="5" id="KW-1185">Reference proteome</keyword>
<feature type="domain" description="GFO/IDH/MocA-like oxidoreductase" evidence="2">
    <location>
        <begin position="133"/>
        <end position="255"/>
    </location>
</feature>
<dbReference type="InterPro" id="IPR055170">
    <property type="entry name" value="GFO_IDH_MocA-like_dom"/>
</dbReference>
<dbReference type="PANTHER" id="PTHR43249">
    <property type="entry name" value="UDP-N-ACETYL-2-AMINO-2-DEOXY-D-GLUCURONATE OXIDASE"/>
    <property type="match status" value="1"/>
</dbReference>
<dbReference type="eggNOG" id="COG0673">
    <property type="taxonomic scope" value="Bacteria"/>
</dbReference>
<dbReference type="InterPro" id="IPR036291">
    <property type="entry name" value="NAD(P)-bd_dom_sf"/>
</dbReference>
<accession>A0A094XEX6</accession>
<evidence type="ECO:0000313" key="4">
    <source>
        <dbReference type="EMBL" id="THG92143.1"/>
    </source>
</evidence>
<dbReference type="InterPro" id="IPR052515">
    <property type="entry name" value="Gfo/Idh/MocA_Oxidoreductase"/>
</dbReference>
<proteinExistence type="predicted"/>
<dbReference type="SUPFAM" id="SSF51735">
    <property type="entry name" value="NAD(P)-binding Rossmann-fold domains"/>
    <property type="match status" value="1"/>
</dbReference>
<dbReference type="Gene3D" id="3.30.360.10">
    <property type="entry name" value="Dihydrodipicolinate Reductase, domain 2"/>
    <property type="match status" value="1"/>
</dbReference>
<dbReference type="Proteomes" id="UP000297014">
    <property type="component" value="Unassembled WGS sequence"/>
</dbReference>
<dbReference type="Pfam" id="PF01408">
    <property type="entry name" value="GFO_IDH_MocA"/>
    <property type="match status" value="1"/>
</dbReference>
<dbReference type="PANTHER" id="PTHR43249:SF1">
    <property type="entry name" value="D-GLUCOSIDE 3-DEHYDROGENASE"/>
    <property type="match status" value="1"/>
</dbReference>
<reference evidence="3 5" key="1">
    <citation type="journal article" date="2014" name="Genome Announc.">
        <title>Draft Genome Sequence of Bacillus alcalophilus AV1934, a Classic Alkaliphile Isolated from Human Feces in 1934.</title>
        <authorList>
            <person name="Attie O."/>
            <person name="Jayaprakash A."/>
            <person name="Shah H."/>
            <person name="Paulsen I.T."/>
            <person name="Morino M."/>
            <person name="Takahashi Y."/>
            <person name="Narumi I."/>
            <person name="Sachidanandam R."/>
            <person name="Satoh K."/>
            <person name="Ito M."/>
            <person name="Krulwich T.A."/>
        </authorList>
    </citation>
    <scope>NUCLEOTIDE SEQUENCE [LARGE SCALE GENOMIC DNA]</scope>
    <source>
        <strain evidence="3 5">AV1934</strain>
    </source>
</reference>
<dbReference type="EMBL" id="JALP01000018">
    <property type="protein sequence ID" value="THG92143.1"/>
    <property type="molecule type" value="Genomic_DNA"/>
</dbReference>
<evidence type="ECO:0000313" key="5">
    <source>
        <dbReference type="Proteomes" id="UP000002754"/>
    </source>
</evidence>
<dbReference type="EMBL" id="ALPT02000032">
    <property type="protein sequence ID" value="KGA97305.1"/>
    <property type="molecule type" value="Genomic_DNA"/>
</dbReference>
<dbReference type="STRING" id="1218173.BALCAV_0210870"/>
<dbReference type="RefSeq" id="WP_003322132.1">
    <property type="nucleotide sequence ID" value="NZ_ALPT02000032.1"/>
</dbReference>